<keyword evidence="2" id="KW-1185">Reference proteome</keyword>
<name>A0A7J8CHU2_ROUAE</name>
<evidence type="ECO:0000313" key="1">
    <source>
        <dbReference type="EMBL" id="KAF6410406.1"/>
    </source>
</evidence>
<gene>
    <name evidence="1" type="ORF">HJG63_008967</name>
</gene>
<dbReference type="Proteomes" id="UP000593571">
    <property type="component" value="Unassembled WGS sequence"/>
</dbReference>
<protein>
    <submittedName>
        <fullName evidence="1">Uncharacterized protein</fullName>
    </submittedName>
</protein>
<organism evidence="1 2">
    <name type="scientific">Rousettus aegyptiacus</name>
    <name type="common">Egyptian fruit bat</name>
    <name type="synonym">Pteropus aegyptiacus</name>
    <dbReference type="NCBI Taxonomy" id="9407"/>
    <lineage>
        <taxon>Eukaryota</taxon>
        <taxon>Metazoa</taxon>
        <taxon>Chordata</taxon>
        <taxon>Craniata</taxon>
        <taxon>Vertebrata</taxon>
        <taxon>Euteleostomi</taxon>
        <taxon>Mammalia</taxon>
        <taxon>Eutheria</taxon>
        <taxon>Laurasiatheria</taxon>
        <taxon>Chiroptera</taxon>
        <taxon>Yinpterochiroptera</taxon>
        <taxon>Pteropodoidea</taxon>
        <taxon>Pteropodidae</taxon>
        <taxon>Rousettinae</taxon>
        <taxon>Rousettus</taxon>
    </lineage>
</organism>
<proteinExistence type="predicted"/>
<dbReference type="EMBL" id="JACASE010000014">
    <property type="protein sequence ID" value="KAF6410406.1"/>
    <property type="molecule type" value="Genomic_DNA"/>
</dbReference>
<accession>A0A7J8CHU2</accession>
<reference evidence="1 2" key="1">
    <citation type="journal article" date="2020" name="Nature">
        <title>Six reference-quality genomes reveal evolution of bat adaptations.</title>
        <authorList>
            <person name="Jebb D."/>
            <person name="Huang Z."/>
            <person name="Pippel M."/>
            <person name="Hughes G.M."/>
            <person name="Lavrichenko K."/>
            <person name="Devanna P."/>
            <person name="Winkler S."/>
            <person name="Jermiin L.S."/>
            <person name="Skirmuntt E.C."/>
            <person name="Katzourakis A."/>
            <person name="Burkitt-Gray L."/>
            <person name="Ray D.A."/>
            <person name="Sullivan K.A.M."/>
            <person name="Roscito J.G."/>
            <person name="Kirilenko B.M."/>
            <person name="Davalos L.M."/>
            <person name="Corthals A.P."/>
            <person name="Power M.L."/>
            <person name="Jones G."/>
            <person name="Ransome R.D."/>
            <person name="Dechmann D.K.N."/>
            <person name="Locatelli A.G."/>
            <person name="Puechmaille S.J."/>
            <person name="Fedrigo O."/>
            <person name="Jarvis E.D."/>
            <person name="Hiller M."/>
            <person name="Vernes S.C."/>
            <person name="Myers E.W."/>
            <person name="Teeling E.C."/>
        </authorList>
    </citation>
    <scope>NUCLEOTIDE SEQUENCE [LARGE SCALE GENOMIC DNA]</scope>
    <source>
        <strain evidence="1">MRouAeg1</strain>
        <tissue evidence="1">Muscle</tissue>
    </source>
</reference>
<sequence>MHYLHPVSNSEFLRRLEAGEISFGAIPLGRKGANLKTLASRMGCESSTCSVYDGSFQGGAFRGQGACVCACARAWVRAPTVCGSREQGAAALWDSLGNERDGSFPSRYLMCVDITARGRTGRSSAIKGKDDPSL</sequence>
<evidence type="ECO:0000313" key="2">
    <source>
        <dbReference type="Proteomes" id="UP000593571"/>
    </source>
</evidence>
<dbReference type="AlphaFoldDB" id="A0A7J8CHU2"/>
<comment type="caution">
    <text evidence="1">The sequence shown here is derived from an EMBL/GenBank/DDBJ whole genome shotgun (WGS) entry which is preliminary data.</text>
</comment>